<dbReference type="AlphaFoldDB" id="A0A1T5N4U7"/>
<evidence type="ECO:0008006" key="3">
    <source>
        <dbReference type="Google" id="ProtNLM"/>
    </source>
</evidence>
<gene>
    <name evidence="1" type="ORF">SAMN05660461_0212</name>
</gene>
<proteinExistence type="predicted"/>
<dbReference type="Proteomes" id="UP000190166">
    <property type="component" value="Unassembled WGS sequence"/>
</dbReference>
<keyword evidence="2" id="KW-1185">Reference proteome</keyword>
<organism evidence="1 2">
    <name type="scientific">Chitinophaga ginsengisegetis</name>
    <dbReference type="NCBI Taxonomy" id="393003"/>
    <lineage>
        <taxon>Bacteria</taxon>
        <taxon>Pseudomonadati</taxon>
        <taxon>Bacteroidota</taxon>
        <taxon>Chitinophagia</taxon>
        <taxon>Chitinophagales</taxon>
        <taxon>Chitinophagaceae</taxon>
        <taxon>Chitinophaga</taxon>
    </lineage>
</organism>
<accession>A0A1T5N4U7</accession>
<dbReference type="EMBL" id="FUZZ01000001">
    <property type="protein sequence ID" value="SKC95068.1"/>
    <property type="molecule type" value="Genomic_DNA"/>
</dbReference>
<dbReference type="PANTHER" id="PTHR42754">
    <property type="entry name" value="ENDOGLUCANASE"/>
    <property type="match status" value="1"/>
</dbReference>
<sequence length="276" mass="32575">MWEKNIDINAMQRFVRFQLLKEDVFKVTVRTITGYSPNPLNPTLTDCWYDLQGNMLLEWSTPNYNKFNEGLYIYKMATAPDSSFMAANPYYYYNPPGSTNMTGDAILHYFDKKNQLRWERIYGKTGYDTPVSLEITSEGNFSILGYTNSYNNQTSLWLFQVDKTNGDVLWEQTYFNSKYGINGKVYPTSIYMGNHDQHYITGYVSDNDYGSSSAYILKVDERGHYIWDYTFEDSEMRYSQGEYIFVNTSREIYVFGTRKFDRDAPRSIYLTKWKEF</sequence>
<evidence type="ECO:0000313" key="2">
    <source>
        <dbReference type="Proteomes" id="UP000190166"/>
    </source>
</evidence>
<dbReference type="PANTHER" id="PTHR42754:SF1">
    <property type="entry name" value="LIPOPROTEIN"/>
    <property type="match status" value="1"/>
</dbReference>
<name>A0A1T5N4U7_9BACT</name>
<protein>
    <recommendedName>
        <fullName evidence="3">PQQ-like domain-containing protein</fullName>
    </recommendedName>
</protein>
<dbReference type="STRING" id="393003.SAMN05660461_0212"/>
<evidence type="ECO:0000313" key="1">
    <source>
        <dbReference type="EMBL" id="SKC95068.1"/>
    </source>
</evidence>
<reference evidence="1 2" key="1">
    <citation type="submission" date="2017-02" db="EMBL/GenBank/DDBJ databases">
        <authorList>
            <person name="Peterson S.W."/>
        </authorList>
    </citation>
    <scope>NUCLEOTIDE SEQUENCE [LARGE SCALE GENOMIC DNA]</scope>
    <source>
        <strain evidence="1 2">DSM 18108</strain>
    </source>
</reference>